<protein>
    <recommendedName>
        <fullName evidence="3">PepSY domain-containing protein</fullName>
    </recommendedName>
</protein>
<accession>A0ABS4ISV6</accession>
<sequence length="65" mass="7922">MKVQEVRAALRKNHFEEEIRKIKVYDEKNEIYSYESRHSGSRWETVYYNAKTNTISLTEPRITKR</sequence>
<evidence type="ECO:0008006" key="3">
    <source>
        <dbReference type="Google" id="ProtNLM"/>
    </source>
</evidence>
<organism evidence="1 2">
    <name type="scientific">Paenibacillus eucommiae</name>
    <dbReference type="NCBI Taxonomy" id="1355755"/>
    <lineage>
        <taxon>Bacteria</taxon>
        <taxon>Bacillati</taxon>
        <taxon>Bacillota</taxon>
        <taxon>Bacilli</taxon>
        <taxon>Bacillales</taxon>
        <taxon>Paenibacillaceae</taxon>
        <taxon>Paenibacillus</taxon>
    </lineage>
</organism>
<name>A0ABS4ISV6_9BACL</name>
<gene>
    <name evidence="1" type="ORF">J2Z66_001267</name>
</gene>
<reference evidence="1 2" key="1">
    <citation type="submission" date="2021-03" db="EMBL/GenBank/DDBJ databases">
        <title>Genomic Encyclopedia of Type Strains, Phase IV (KMG-IV): sequencing the most valuable type-strain genomes for metagenomic binning, comparative biology and taxonomic classification.</title>
        <authorList>
            <person name="Goeker M."/>
        </authorList>
    </citation>
    <scope>NUCLEOTIDE SEQUENCE [LARGE SCALE GENOMIC DNA]</scope>
    <source>
        <strain evidence="1 2">DSM 26048</strain>
    </source>
</reference>
<dbReference type="Proteomes" id="UP001519287">
    <property type="component" value="Unassembled WGS sequence"/>
</dbReference>
<comment type="caution">
    <text evidence="1">The sequence shown here is derived from an EMBL/GenBank/DDBJ whole genome shotgun (WGS) entry which is preliminary data.</text>
</comment>
<evidence type="ECO:0000313" key="1">
    <source>
        <dbReference type="EMBL" id="MBP1989669.1"/>
    </source>
</evidence>
<dbReference type="RefSeq" id="WP_209970485.1">
    <property type="nucleotide sequence ID" value="NZ_JAGGLB010000003.1"/>
</dbReference>
<proteinExistence type="predicted"/>
<evidence type="ECO:0000313" key="2">
    <source>
        <dbReference type="Proteomes" id="UP001519287"/>
    </source>
</evidence>
<keyword evidence="2" id="KW-1185">Reference proteome</keyword>
<dbReference type="EMBL" id="JAGGLB010000003">
    <property type="protein sequence ID" value="MBP1989669.1"/>
    <property type="molecule type" value="Genomic_DNA"/>
</dbReference>